<evidence type="ECO:0000313" key="9">
    <source>
        <dbReference type="Proteomes" id="UP001205105"/>
    </source>
</evidence>
<protein>
    <recommendedName>
        <fullName evidence="4">aldehyde dehydrogenase (NAD(+))</fullName>
        <ecNumber evidence="4">1.2.1.3</ecNumber>
    </recommendedName>
</protein>
<evidence type="ECO:0000256" key="2">
    <source>
        <dbReference type="ARBA" id="ARBA00023002"/>
    </source>
</evidence>
<evidence type="ECO:0000313" key="8">
    <source>
        <dbReference type="EMBL" id="KAI7838277.1"/>
    </source>
</evidence>
<proteinExistence type="inferred from homology"/>
<dbReference type="InterPro" id="IPR015590">
    <property type="entry name" value="Aldehyde_DH_dom"/>
</dbReference>
<dbReference type="GO" id="GO:0004029">
    <property type="term" value="F:aldehyde dehydrogenase (NAD+) activity"/>
    <property type="evidence" value="ECO:0007669"/>
    <property type="project" value="UniProtKB-EC"/>
</dbReference>
<evidence type="ECO:0000256" key="3">
    <source>
        <dbReference type="ARBA" id="ARBA00023027"/>
    </source>
</evidence>
<dbReference type="PANTHER" id="PTHR11699">
    <property type="entry name" value="ALDEHYDE DEHYDROGENASE-RELATED"/>
    <property type="match status" value="1"/>
</dbReference>
<dbReference type="AlphaFoldDB" id="A0AAD5DHR9"/>
<dbReference type="Gene3D" id="3.40.309.10">
    <property type="entry name" value="Aldehyde Dehydrogenase, Chain A, domain 2"/>
    <property type="match status" value="1"/>
</dbReference>
<feature type="domain" description="Aldehyde dehydrogenase" evidence="7">
    <location>
        <begin position="174"/>
        <end position="468"/>
    </location>
</feature>
<evidence type="ECO:0000259" key="7">
    <source>
        <dbReference type="Pfam" id="PF00171"/>
    </source>
</evidence>
<accession>A0AAD5DHR9</accession>
<dbReference type="InterPro" id="IPR016161">
    <property type="entry name" value="Ald_DH/histidinol_DH"/>
</dbReference>
<dbReference type="FunFam" id="3.40.309.10:FF:000001">
    <property type="entry name" value="Mitochondrial aldehyde dehydrogenase 2"/>
    <property type="match status" value="1"/>
</dbReference>
<dbReference type="InterPro" id="IPR016162">
    <property type="entry name" value="Ald_DH_N"/>
</dbReference>
<dbReference type="PROSITE" id="PS00687">
    <property type="entry name" value="ALDEHYDE_DEHYDR_GLU"/>
    <property type="match status" value="1"/>
</dbReference>
<dbReference type="Pfam" id="PF00171">
    <property type="entry name" value="Aldedh"/>
    <property type="match status" value="2"/>
</dbReference>
<sequence>MGEKLCDCAEAMAEDVDAAVRAAQDAYDNGPWPRMTGYQRGRILERFADLVEEHAEELALLETLDNGKTYTQSKTIDVPGTAQHLRYFAGFCDKIEGKTIPCATEGFTAYTLREPIGVAGQIIPWNFPILMAGWKIAPALAAGCCIVLKVSWDALWLHTVASFGARLHPSQVQVSQYTPLTALRLGELALEAGVPPGVLNVLTGKGSECGDAITTHNLCDKIAFTGSTDVGKTIMAGASKNIKPVTLELGGNSPIVVCDDCNLEEAVKGAHEALFFNMGQACECGARLFVQEGIYDEFVKKSIELAKQRKVGDPFDESVAQGPLVSEKQVEKVMHYIELGQKEGAKLGYGGKRWGDKGFYLEPTVFYDVKDDMAIARDEIFGPVQVILKFKTMDEVIVRANATEYGLAAAVWAQSLDRMQAATRGIKAGTVWVNTHHIMDAAVPFGGYKQSGFGREHGAAILEHYTQASFYLMCSRVQEQPCSNPLPPAPLPNTQTKSVIVPLPKSKEQRSWVIM</sequence>
<dbReference type="Proteomes" id="UP001205105">
    <property type="component" value="Unassembled WGS sequence"/>
</dbReference>
<name>A0AAD5DHR9_9CHLO</name>
<dbReference type="EC" id="1.2.1.3" evidence="4"/>
<feature type="active site" evidence="5">
    <location>
        <position position="248"/>
    </location>
</feature>
<comment type="similarity">
    <text evidence="1 6">Belongs to the aldehyde dehydrogenase family.</text>
</comment>
<reference evidence="8" key="1">
    <citation type="submission" date="2020-11" db="EMBL/GenBank/DDBJ databases">
        <title>Chlorella ohadii genome sequencing and assembly.</title>
        <authorList>
            <person name="Murik O."/>
            <person name="Treves H."/>
            <person name="Kedem I."/>
            <person name="Shotland Y."/>
            <person name="Kaplan A."/>
        </authorList>
    </citation>
    <scope>NUCLEOTIDE SEQUENCE</scope>
    <source>
        <strain evidence="8">1</strain>
    </source>
</reference>
<evidence type="ECO:0000256" key="1">
    <source>
        <dbReference type="ARBA" id="ARBA00009986"/>
    </source>
</evidence>
<dbReference type="InterPro" id="IPR016163">
    <property type="entry name" value="Ald_DH_C"/>
</dbReference>
<dbReference type="EMBL" id="JADXDR010000130">
    <property type="protein sequence ID" value="KAI7838277.1"/>
    <property type="molecule type" value="Genomic_DNA"/>
</dbReference>
<dbReference type="SUPFAM" id="SSF53720">
    <property type="entry name" value="ALDH-like"/>
    <property type="match status" value="1"/>
</dbReference>
<comment type="caution">
    <text evidence="8">The sequence shown here is derived from an EMBL/GenBank/DDBJ whole genome shotgun (WGS) entry which is preliminary data.</text>
</comment>
<evidence type="ECO:0000256" key="5">
    <source>
        <dbReference type="PROSITE-ProRule" id="PRU10007"/>
    </source>
</evidence>
<evidence type="ECO:0000256" key="6">
    <source>
        <dbReference type="RuleBase" id="RU003345"/>
    </source>
</evidence>
<evidence type="ECO:0000256" key="4">
    <source>
        <dbReference type="ARBA" id="ARBA00024226"/>
    </source>
</evidence>
<keyword evidence="3" id="KW-0520">NAD</keyword>
<organism evidence="8 9">
    <name type="scientific">Chlorella ohadii</name>
    <dbReference type="NCBI Taxonomy" id="2649997"/>
    <lineage>
        <taxon>Eukaryota</taxon>
        <taxon>Viridiplantae</taxon>
        <taxon>Chlorophyta</taxon>
        <taxon>core chlorophytes</taxon>
        <taxon>Trebouxiophyceae</taxon>
        <taxon>Chlorellales</taxon>
        <taxon>Chlorellaceae</taxon>
        <taxon>Chlorella clade</taxon>
        <taxon>Chlorella</taxon>
    </lineage>
</organism>
<keyword evidence="9" id="KW-1185">Reference proteome</keyword>
<dbReference type="Gene3D" id="3.40.605.10">
    <property type="entry name" value="Aldehyde Dehydrogenase, Chain A, domain 1"/>
    <property type="match status" value="2"/>
</dbReference>
<dbReference type="InterPro" id="IPR029510">
    <property type="entry name" value="Ald_DH_CS_GLU"/>
</dbReference>
<dbReference type="FunFam" id="3.40.605.10:FF:000029">
    <property type="entry name" value="Aldehyde dehydrogenase, mitochondrial"/>
    <property type="match status" value="1"/>
</dbReference>
<feature type="domain" description="Aldehyde dehydrogenase" evidence="7">
    <location>
        <begin position="2"/>
        <end position="152"/>
    </location>
</feature>
<keyword evidence="2 6" id="KW-0560">Oxidoreductase</keyword>
<gene>
    <name evidence="8" type="ORF">COHA_007931</name>
</gene>